<feature type="transmembrane region" description="Helical" evidence="1">
    <location>
        <begin position="12"/>
        <end position="37"/>
    </location>
</feature>
<evidence type="ECO:0000313" key="3">
    <source>
        <dbReference type="Proteomes" id="UP000030008"/>
    </source>
</evidence>
<dbReference type="RefSeq" id="WP_044907105.1">
    <property type="nucleotide sequence ID" value="NZ_JQIF01000092.1"/>
</dbReference>
<evidence type="ECO:0000256" key="1">
    <source>
        <dbReference type="SAM" id="Phobius"/>
    </source>
</evidence>
<dbReference type="Proteomes" id="UP000030008">
    <property type="component" value="Unassembled WGS sequence"/>
</dbReference>
<feature type="transmembrane region" description="Helical" evidence="1">
    <location>
        <begin position="57"/>
        <end position="80"/>
    </location>
</feature>
<dbReference type="AlphaFoldDB" id="A0A099I1X6"/>
<evidence type="ECO:0000313" key="2">
    <source>
        <dbReference type="EMBL" id="KGJ51934.1"/>
    </source>
</evidence>
<keyword evidence="1" id="KW-0812">Transmembrane</keyword>
<protein>
    <submittedName>
        <fullName evidence="2">Uncharacterized protein</fullName>
    </submittedName>
</protein>
<dbReference type="EMBL" id="JQIF01000092">
    <property type="protein sequence ID" value="KGJ51934.1"/>
    <property type="molecule type" value="Genomic_DNA"/>
</dbReference>
<proteinExistence type="predicted"/>
<comment type="caution">
    <text evidence="2">The sequence shown here is derived from an EMBL/GenBank/DDBJ whole genome shotgun (WGS) entry which is preliminary data.</text>
</comment>
<sequence>MKNNSIKATYVVHACYILSAIMVFYTLLSIFNIQQYIQSLVDANQLIVSQQLFKVFITYLDSSLPSLCFALILLALGFLLQKRYEGCRDILVNQPPVEEKEKQEAVENEDDIDAYLKSM</sequence>
<reference evidence="2 3" key="1">
    <citation type="submission" date="2014-08" db="EMBL/GenBank/DDBJ databases">
        <title>Clostridium innocuum, an unnegligible vancomycin-resistant pathogen causing extra-intestinal infections.</title>
        <authorList>
            <person name="Feng Y."/>
            <person name="Chiu C.-H."/>
        </authorList>
    </citation>
    <scope>NUCLEOTIDE SEQUENCE [LARGE SCALE GENOMIC DNA]</scope>
    <source>
        <strain evidence="2 3">AN88</strain>
    </source>
</reference>
<accession>A0A099I1X6</accession>
<gene>
    <name evidence="2" type="ORF">CIAN88_17680</name>
</gene>
<keyword evidence="1" id="KW-0472">Membrane</keyword>
<organism evidence="2 3">
    <name type="scientific">Clostridium innocuum</name>
    <dbReference type="NCBI Taxonomy" id="1522"/>
    <lineage>
        <taxon>Bacteria</taxon>
        <taxon>Bacillati</taxon>
        <taxon>Bacillota</taxon>
        <taxon>Clostridia</taxon>
        <taxon>Eubacteriales</taxon>
        <taxon>Clostridiaceae</taxon>
        <taxon>Clostridium</taxon>
    </lineage>
</organism>
<name>A0A099I1X6_CLOIN</name>
<keyword evidence="1" id="KW-1133">Transmembrane helix</keyword>